<gene>
    <name evidence="4" type="ORF">FME351_LOCUS10808</name>
    <name evidence="5" type="ORF">GRG538_LOCUS28454</name>
    <name evidence="6" type="ORF">TSG867_LOCUS7789</name>
</gene>
<protein>
    <recommendedName>
        <fullName evidence="3">EF-hand domain-containing protein</fullName>
    </recommendedName>
</protein>
<dbReference type="AlphaFoldDB" id="A0A818BRM8"/>
<dbReference type="PROSITE" id="PS00018">
    <property type="entry name" value="EF_HAND_1"/>
    <property type="match status" value="2"/>
</dbReference>
<evidence type="ECO:0000313" key="7">
    <source>
        <dbReference type="Proteomes" id="UP000663869"/>
    </source>
</evidence>
<evidence type="ECO:0000313" key="6">
    <source>
        <dbReference type="EMBL" id="CAF4324538.1"/>
    </source>
</evidence>
<feature type="domain" description="EF-hand" evidence="3">
    <location>
        <begin position="106"/>
        <end position="141"/>
    </location>
</feature>
<dbReference type="SMART" id="SM00054">
    <property type="entry name" value="EFh"/>
    <property type="match status" value="2"/>
</dbReference>
<feature type="region of interest" description="Disordered" evidence="2">
    <location>
        <begin position="1"/>
        <end position="22"/>
    </location>
</feature>
<dbReference type="EMBL" id="CAJOBQ010000311">
    <property type="protein sequence ID" value="CAF4324538.1"/>
    <property type="molecule type" value="Genomic_DNA"/>
</dbReference>
<dbReference type="Proteomes" id="UP000663872">
    <property type="component" value="Unassembled WGS sequence"/>
</dbReference>
<evidence type="ECO:0000313" key="5">
    <source>
        <dbReference type="EMBL" id="CAF3702632.1"/>
    </source>
</evidence>
<dbReference type="EMBL" id="CAJNYT010004933">
    <property type="protein sequence ID" value="CAF3702632.1"/>
    <property type="molecule type" value="Genomic_DNA"/>
</dbReference>
<accession>A0A818BRM8</accession>
<dbReference type="InterPro" id="IPR002048">
    <property type="entry name" value="EF_hand_dom"/>
</dbReference>
<dbReference type="Proteomes" id="UP000663862">
    <property type="component" value="Unassembled WGS sequence"/>
</dbReference>
<comment type="caution">
    <text evidence="4">The sequence shown here is derived from an EMBL/GenBank/DDBJ whole genome shotgun (WGS) entry which is preliminary data.</text>
</comment>
<dbReference type="Gene3D" id="1.10.238.10">
    <property type="entry name" value="EF-hand"/>
    <property type="match status" value="2"/>
</dbReference>
<organism evidence="4 7">
    <name type="scientific">Rotaria socialis</name>
    <dbReference type="NCBI Taxonomy" id="392032"/>
    <lineage>
        <taxon>Eukaryota</taxon>
        <taxon>Metazoa</taxon>
        <taxon>Spiralia</taxon>
        <taxon>Gnathifera</taxon>
        <taxon>Rotifera</taxon>
        <taxon>Eurotatoria</taxon>
        <taxon>Bdelloidea</taxon>
        <taxon>Philodinida</taxon>
        <taxon>Philodinidae</taxon>
        <taxon>Rotaria</taxon>
    </lineage>
</organism>
<dbReference type="Proteomes" id="UP000663869">
    <property type="component" value="Unassembled WGS sequence"/>
</dbReference>
<evidence type="ECO:0000256" key="1">
    <source>
        <dbReference type="ARBA" id="ARBA00022837"/>
    </source>
</evidence>
<reference evidence="4" key="1">
    <citation type="submission" date="2021-02" db="EMBL/GenBank/DDBJ databases">
        <authorList>
            <person name="Nowell W R."/>
        </authorList>
    </citation>
    <scope>NUCLEOTIDE SEQUENCE</scope>
</reference>
<dbReference type="GO" id="GO:0005509">
    <property type="term" value="F:calcium ion binding"/>
    <property type="evidence" value="ECO:0007669"/>
    <property type="project" value="InterPro"/>
</dbReference>
<evidence type="ECO:0000259" key="3">
    <source>
        <dbReference type="PROSITE" id="PS50222"/>
    </source>
</evidence>
<evidence type="ECO:0000256" key="2">
    <source>
        <dbReference type="SAM" id="MobiDB-lite"/>
    </source>
</evidence>
<keyword evidence="1" id="KW-0106">Calcium</keyword>
<dbReference type="InterPro" id="IPR018247">
    <property type="entry name" value="EF_Hand_1_Ca_BS"/>
</dbReference>
<dbReference type="InterPro" id="IPR011992">
    <property type="entry name" value="EF-hand-dom_pair"/>
</dbReference>
<dbReference type="EMBL" id="CAJNYU010001196">
    <property type="protein sequence ID" value="CAF3419890.1"/>
    <property type="molecule type" value="Genomic_DNA"/>
</dbReference>
<dbReference type="SUPFAM" id="SSF47473">
    <property type="entry name" value="EF-hand"/>
    <property type="match status" value="1"/>
</dbReference>
<evidence type="ECO:0000313" key="4">
    <source>
        <dbReference type="EMBL" id="CAF3419890.1"/>
    </source>
</evidence>
<dbReference type="PROSITE" id="PS50222">
    <property type="entry name" value="EF_HAND_2"/>
    <property type="match status" value="2"/>
</dbReference>
<sequence length="178" mass="20635">MPNNNITTTTTTTTTNNNNNTTTGSWQFIRAVEEAFFLLDRDQDRLINEDDFCNIAKSVGIDLHPDEASTLIRTTILEQTDDHVEEAELTVDQYSTLMLRYVGSSELNEELRKTFDAFDRDHDGIITRQDMDKLRYETSFFNQLDDEQYELVVKELLIQGNNSTGLDFNRFVILMMNQ</sequence>
<name>A0A818BRM8_9BILA</name>
<proteinExistence type="predicted"/>
<feature type="domain" description="EF-hand" evidence="3">
    <location>
        <begin position="27"/>
        <end position="62"/>
    </location>
</feature>